<evidence type="ECO:0000256" key="1">
    <source>
        <dbReference type="SAM" id="MobiDB-lite"/>
    </source>
</evidence>
<dbReference type="Proteomes" id="UP001458946">
    <property type="component" value="Unassembled WGS sequence"/>
</dbReference>
<evidence type="ECO:0008006" key="4">
    <source>
        <dbReference type="Google" id="ProtNLM"/>
    </source>
</evidence>
<evidence type="ECO:0000313" key="2">
    <source>
        <dbReference type="EMBL" id="GAA5503022.1"/>
    </source>
</evidence>
<dbReference type="EMBL" id="BAABRN010000035">
    <property type="protein sequence ID" value="GAA5503022.1"/>
    <property type="molecule type" value="Genomic_DNA"/>
</dbReference>
<dbReference type="RefSeq" id="WP_353542995.1">
    <property type="nucleotide sequence ID" value="NZ_BAABRN010000035.1"/>
</dbReference>
<proteinExistence type="predicted"/>
<sequence>MSKPREGSPLLTVLLILGVLAALFWIFTIWAGRQYDPAAAARTQNQNASAETASLPAPASSEGPHEFSGIGDLKTDAQSFAGGRYTATADFGSTCRTSFLRLHPVAGGSSEGAGEAFGAGQQVTHLYGLAAGEYYIESNVSAVDCQWKVTLQPD</sequence>
<protein>
    <recommendedName>
        <fullName evidence="4">Secreted protein</fullName>
    </recommendedName>
</protein>
<gene>
    <name evidence="2" type="ORF">Dxin01_02771</name>
</gene>
<keyword evidence="3" id="KW-1185">Reference proteome</keyword>
<accession>A0ABP9VCR0</accession>
<reference evidence="2 3" key="1">
    <citation type="submission" date="2024-02" db="EMBL/GenBank/DDBJ databases">
        <title>Deinococcus xinjiangensis NBRC 107630.</title>
        <authorList>
            <person name="Ichikawa N."/>
            <person name="Katano-Makiyama Y."/>
            <person name="Hidaka K."/>
        </authorList>
    </citation>
    <scope>NUCLEOTIDE SEQUENCE [LARGE SCALE GENOMIC DNA]</scope>
    <source>
        <strain evidence="2 3">NBRC 107630</strain>
    </source>
</reference>
<name>A0ABP9VCR0_9DEIO</name>
<evidence type="ECO:0000313" key="3">
    <source>
        <dbReference type="Proteomes" id="UP001458946"/>
    </source>
</evidence>
<feature type="region of interest" description="Disordered" evidence="1">
    <location>
        <begin position="46"/>
        <end position="67"/>
    </location>
</feature>
<comment type="caution">
    <text evidence="2">The sequence shown here is derived from an EMBL/GenBank/DDBJ whole genome shotgun (WGS) entry which is preliminary data.</text>
</comment>
<organism evidence="2 3">
    <name type="scientific">Deinococcus xinjiangensis</name>
    <dbReference type="NCBI Taxonomy" id="457454"/>
    <lineage>
        <taxon>Bacteria</taxon>
        <taxon>Thermotogati</taxon>
        <taxon>Deinococcota</taxon>
        <taxon>Deinococci</taxon>
        <taxon>Deinococcales</taxon>
        <taxon>Deinococcaceae</taxon>
        <taxon>Deinococcus</taxon>
    </lineage>
</organism>